<protein>
    <submittedName>
        <fullName evidence="2">Uncharacterized protein</fullName>
    </submittedName>
</protein>
<evidence type="ECO:0000313" key="2">
    <source>
        <dbReference type="EMBL" id="GIY75986.1"/>
    </source>
</evidence>
<keyword evidence="3" id="KW-1185">Reference proteome</keyword>
<dbReference type="AlphaFoldDB" id="A0AAV4W0A9"/>
<keyword evidence="1" id="KW-0472">Membrane</keyword>
<dbReference type="EMBL" id="BPLQ01013939">
    <property type="protein sequence ID" value="GIY75986.1"/>
    <property type="molecule type" value="Genomic_DNA"/>
</dbReference>
<organism evidence="2 3">
    <name type="scientific">Caerostris darwini</name>
    <dbReference type="NCBI Taxonomy" id="1538125"/>
    <lineage>
        <taxon>Eukaryota</taxon>
        <taxon>Metazoa</taxon>
        <taxon>Ecdysozoa</taxon>
        <taxon>Arthropoda</taxon>
        <taxon>Chelicerata</taxon>
        <taxon>Arachnida</taxon>
        <taxon>Araneae</taxon>
        <taxon>Araneomorphae</taxon>
        <taxon>Entelegynae</taxon>
        <taxon>Araneoidea</taxon>
        <taxon>Araneidae</taxon>
        <taxon>Caerostris</taxon>
    </lineage>
</organism>
<accession>A0AAV4W0A9</accession>
<proteinExistence type="predicted"/>
<name>A0AAV4W0A9_9ARAC</name>
<keyword evidence="1" id="KW-1133">Transmembrane helix</keyword>
<keyword evidence="1" id="KW-0812">Transmembrane</keyword>
<evidence type="ECO:0000313" key="3">
    <source>
        <dbReference type="Proteomes" id="UP001054837"/>
    </source>
</evidence>
<reference evidence="2 3" key="1">
    <citation type="submission" date="2021-06" db="EMBL/GenBank/DDBJ databases">
        <title>Caerostris darwini draft genome.</title>
        <authorList>
            <person name="Kono N."/>
            <person name="Arakawa K."/>
        </authorList>
    </citation>
    <scope>NUCLEOTIDE SEQUENCE [LARGE SCALE GENOMIC DNA]</scope>
</reference>
<sequence length="106" mass="11653">MSLSPILMKATSSTHTPTPAHFKNGQTSLLTLRTQEEVRVFHLPKSPLIKCRIYDTSSPLQTKHLLGRLLAIILALGRVLITPLVLGLQYLYTAAGRNGGLHIGRK</sequence>
<evidence type="ECO:0000256" key="1">
    <source>
        <dbReference type="SAM" id="Phobius"/>
    </source>
</evidence>
<gene>
    <name evidence="2" type="ORF">CDAR_377421</name>
</gene>
<comment type="caution">
    <text evidence="2">The sequence shown here is derived from an EMBL/GenBank/DDBJ whole genome shotgun (WGS) entry which is preliminary data.</text>
</comment>
<feature type="transmembrane region" description="Helical" evidence="1">
    <location>
        <begin position="69"/>
        <end position="92"/>
    </location>
</feature>
<dbReference type="Proteomes" id="UP001054837">
    <property type="component" value="Unassembled WGS sequence"/>
</dbReference>